<dbReference type="InterPro" id="IPR009097">
    <property type="entry name" value="Cyclic_Pdiesterase"/>
</dbReference>
<evidence type="ECO:0000256" key="2">
    <source>
        <dbReference type="HAMAP-Rule" id="MF_01940"/>
    </source>
</evidence>
<accession>A0A7W7WPN5</accession>
<keyword evidence="3" id="KW-0436">Ligase</keyword>
<dbReference type="EMBL" id="JACHJW010000001">
    <property type="protein sequence ID" value="MBB4958428.1"/>
    <property type="molecule type" value="Genomic_DNA"/>
</dbReference>
<name>A0A7W7WPN5_9ACTN</name>
<dbReference type="PANTHER" id="PTHR35561">
    <property type="entry name" value="RNA 2',3'-CYCLIC PHOSPHODIESTERASE"/>
    <property type="match status" value="1"/>
</dbReference>
<dbReference type="GO" id="GO:0016874">
    <property type="term" value="F:ligase activity"/>
    <property type="evidence" value="ECO:0007669"/>
    <property type="project" value="UniProtKB-KW"/>
</dbReference>
<dbReference type="AlphaFoldDB" id="A0A7W7WPN5"/>
<reference evidence="3 4" key="1">
    <citation type="submission" date="2020-08" db="EMBL/GenBank/DDBJ databases">
        <title>Sequencing the genomes of 1000 actinobacteria strains.</title>
        <authorList>
            <person name="Klenk H.-P."/>
        </authorList>
    </citation>
    <scope>NUCLEOTIDE SEQUENCE [LARGE SCALE GENOMIC DNA]</scope>
    <source>
        <strain evidence="3 4">DSM 45886</strain>
    </source>
</reference>
<organism evidence="3 4">
    <name type="scientific">Micromonospora polyrhachis</name>
    <dbReference type="NCBI Taxonomy" id="1282883"/>
    <lineage>
        <taxon>Bacteria</taxon>
        <taxon>Bacillati</taxon>
        <taxon>Actinomycetota</taxon>
        <taxon>Actinomycetes</taxon>
        <taxon>Micromonosporales</taxon>
        <taxon>Micromonosporaceae</taxon>
        <taxon>Micromonospora</taxon>
    </lineage>
</organism>
<evidence type="ECO:0000313" key="4">
    <source>
        <dbReference type="Proteomes" id="UP000578819"/>
    </source>
</evidence>
<dbReference type="RefSeq" id="WP_184534520.1">
    <property type="nucleotide sequence ID" value="NZ_JACHJW010000001.1"/>
</dbReference>
<comment type="function">
    <text evidence="2">Hydrolyzes RNA 2',3'-cyclic phosphodiester to an RNA 2'-phosphomonoester.</text>
</comment>
<gene>
    <name evidence="3" type="ORF">FHR38_002161</name>
</gene>
<dbReference type="GO" id="GO:0008664">
    <property type="term" value="F:RNA 2',3'-cyclic 3'-phosphodiesterase activity"/>
    <property type="evidence" value="ECO:0007669"/>
    <property type="project" value="UniProtKB-EC"/>
</dbReference>
<keyword evidence="1 2" id="KW-0378">Hydrolase</keyword>
<sequence length="199" mass="22165">MRLFVALYPTPEAVDDLTAQVVRLRIGELAATGVNVRLTNRETYHVTLAFLGEVDDARLPDLETALDRAARGWRGPAGVPVTGGDDLPRLRLAGGGRFGQDRSTVLWVGLRGDLVALRRLGAAVRRELRRVRVSYDVRPYRPHLTVARPGERATPALVEADRETLDGYFGPSWPMSEMVLVRSHLGYRSLHHRLASWPL</sequence>
<dbReference type="InterPro" id="IPR004175">
    <property type="entry name" value="RNA_CPDase"/>
</dbReference>
<feature type="short sequence motif" description="HXTX 2" evidence="2">
    <location>
        <begin position="143"/>
        <end position="146"/>
    </location>
</feature>
<evidence type="ECO:0000256" key="1">
    <source>
        <dbReference type="ARBA" id="ARBA00022801"/>
    </source>
</evidence>
<proteinExistence type="inferred from homology"/>
<feature type="short sequence motif" description="HXTX 1" evidence="2">
    <location>
        <begin position="45"/>
        <end position="48"/>
    </location>
</feature>
<dbReference type="PANTHER" id="PTHR35561:SF1">
    <property type="entry name" value="RNA 2',3'-CYCLIC PHOSPHODIESTERASE"/>
    <property type="match status" value="1"/>
</dbReference>
<feature type="active site" description="Proton donor" evidence="2">
    <location>
        <position position="45"/>
    </location>
</feature>
<dbReference type="NCBIfam" id="TIGR02258">
    <property type="entry name" value="2_5_ligase"/>
    <property type="match status" value="1"/>
</dbReference>
<comment type="catalytic activity">
    <reaction evidence="2">
        <text>a 3'-end 2',3'-cyclophospho-ribonucleotide-RNA + H2O = a 3'-end 2'-phospho-ribonucleotide-RNA + H(+)</text>
        <dbReference type="Rhea" id="RHEA:11828"/>
        <dbReference type="Rhea" id="RHEA-COMP:10464"/>
        <dbReference type="Rhea" id="RHEA-COMP:17353"/>
        <dbReference type="ChEBI" id="CHEBI:15377"/>
        <dbReference type="ChEBI" id="CHEBI:15378"/>
        <dbReference type="ChEBI" id="CHEBI:83064"/>
        <dbReference type="ChEBI" id="CHEBI:173113"/>
        <dbReference type="EC" id="3.1.4.58"/>
    </reaction>
</comment>
<dbReference type="SUPFAM" id="SSF55144">
    <property type="entry name" value="LigT-like"/>
    <property type="match status" value="1"/>
</dbReference>
<feature type="active site" description="Proton acceptor" evidence="2">
    <location>
        <position position="143"/>
    </location>
</feature>
<dbReference type="EC" id="3.1.4.58" evidence="2"/>
<keyword evidence="4" id="KW-1185">Reference proteome</keyword>
<dbReference type="Proteomes" id="UP000578819">
    <property type="component" value="Unassembled WGS sequence"/>
</dbReference>
<dbReference type="HAMAP" id="MF_01940">
    <property type="entry name" value="RNA_CPDase"/>
    <property type="match status" value="1"/>
</dbReference>
<dbReference type="GO" id="GO:0004113">
    <property type="term" value="F:2',3'-cyclic-nucleotide 3'-phosphodiesterase activity"/>
    <property type="evidence" value="ECO:0007669"/>
    <property type="project" value="InterPro"/>
</dbReference>
<dbReference type="Pfam" id="PF13563">
    <property type="entry name" value="2_5_RNA_ligase2"/>
    <property type="match status" value="1"/>
</dbReference>
<comment type="similarity">
    <text evidence="2">Belongs to the 2H phosphoesterase superfamily. ThpR family.</text>
</comment>
<evidence type="ECO:0000313" key="3">
    <source>
        <dbReference type="EMBL" id="MBB4958428.1"/>
    </source>
</evidence>
<protein>
    <recommendedName>
        <fullName evidence="2">RNA 2',3'-cyclic phosphodiesterase</fullName>
        <shortName evidence="2">RNA 2',3'-CPDase</shortName>
        <ecNumber evidence="2">3.1.4.58</ecNumber>
    </recommendedName>
</protein>
<dbReference type="Gene3D" id="3.90.1140.10">
    <property type="entry name" value="Cyclic phosphodiesterase"/>
    <property type="match status" value="1"/>
</dbReference>
<comment type="caution">
    <text evidence="3">The sequence shown here is derived from an EMBL/GenBank/DDBJ whole genome shotgun (WGS) entry which is preliminary data.</text>
</comment>